<evidence type="ECO:0000313" key="2">
    <source>
        <dbReference type="EMBL" id="GJT05344.1"/>
    </source>
</evidence>
<reference evidence="2" key="2">
    <citation type="submission" date="2022-01" db="EMBL/GenBank/DDBJ databases">
        <authorList>
            <person name="Yamashiro T."/>
            <person name="Shiraishi A."/>
            <person name="Satake H."/>
            <person name="Nakayama K."/>
        </authorList>
    </citation>
    <scope>NUCLEOTIDE SEQUENCE</scope>
</reference>
<evidence type="ECO:0000256" key="1">
    <source>
        <dbReference type="SAM" id="MobiDB-lite"/>
    </source>
</evidence>
<sequence>MSSCGNPNHLIGECPKPPKDKNQRAFVRGSWSDSDDEDDEKVKDETCLVALASSEEYLSYISSLDVPRETIPHHLLISKIKQWNSVTKTSDRVTKHDNLQLIKSIEKKIRAGFENDDECDSRVKLLQEVDRLDTFELFDLFQKARVKWDIEEKFKDHDLNVDFPLFANTSGLRALDRHSLETPVSLDEVKNTVWDCGSSKALGPDGYVVPAGKVIIIVSPGRLSLVPTGRVLSPGICTMKGDDASVHSEATIAQQQQNIQPQIILLDSNTMQVSLFDKMNTLLFQRESKARTTLLSVYPDVHVANCSIIWMIAKGYMVKMHPKLVLVGNVESKKMRMSMLKSSILRVQKLVKQRGIAQRFLRALPSSCLQLKTLEVDIKGYSTFSSSHSAGSNHSAFVSTTSANKKMSYIDSPSYSSSTYTAPSNSKTGSHRSSNVIEDVLQSFVADTEPEQQLLMKILNK</sequence>
<feature type="compositionally biased region" description="Low complexity" evidence="1">
    <location>
        <begin position="413"/>
        <end position="426"/>
    </location>
</feature>
<feature type="region of interest" description="Disordered" evidence="1">
    <location>
        <begin position="1"/>
        <end position="39"/>
    </location>
</feature>
<organism evidence="2 3">
    <name type="scientific">Tanacetum coccineum</name>
    <dbReference type="NCBI Taxonomy" id="301880"/>
    <lineage>
        <taxon>Eukaryota</taxon>
        <taxon>Viridiplantae</taxon>
        <taxon>Streptophyta</taxon>
        <taxon>Embryophyta</taxon>
        <taxon>Tracheophyta</taxon>
        <taxon>Spermatophyta</taxon>
        <taxon>Magnoliopsida</taxon>
        <taxon>eudicotyledons</taxon>
        <taxon>Gunneridae</taxon>
        <taxon>Pentapetalae</taxon>
        <taxon>asterids</taxon>
        <taxon>campanulids</taxon>
        <taxon>Asterales</taxon>
        <taxon>Asteraceae</taxon>
        <taxon>Asteroideae</taxon>
        <taxon>Anthemideae</taxon>
        <taxon>Anthemidinae</taxon>
        <taxon>Tanacetum</taxon>
    </lineage>
</organism>
<gene>
    <name evidence="2" type="ORF">Tco_0839806</name>
</gene>
<protein>
    <submittedName>
        <fullName evidence="2">Uncharacterized protein</fullName>
    </submittedName>
</protein>
<reference evidence="2" key="1">
    <citation type="journal article" date="2022" name="Int. J. Mol. Sci.">
        <title>Draft Genome of Tanacetum Coccineum: Genomic Comparison of Closely Related Tanacetum-Family Plants.</title>
        <authorList>
            <person name="Yamashiro T."/>
            <person name="Shiraishi A."/>
            <person name="Nakayama K."/>
            <person name="Satake H."/>
        </authorList>
    </citation>
    <scope>NUCLEOTIDE SEQUENCE</scope>
</reference>
<name>A0ABQ5ATK8_9ASTR</name>
<accession>A0ABQ5ATK8</accession>
<dbReference type="Proteomes" id="UP001151760">
    <property type="component" value="Unassembled WGS sequence"/>
</dbReference>
<dbReference type="EMBL" id="BQNB010012579">
    <property type="protein sequence ID" value="GJT05344.1"/>
    <property type="molecule type" value="Genomic_DNA"/>
</dbReference>
<proteinExistence type="predicted"/>
<evidence type="ECO:0000313" key="3">
    <source>
        <dbReference type="Proteomes" id="UP001151760"/>
    </source>
</evidence>
<keyword evidence="3" id="KW-1185">Reference proteome</keyword>
<feature type="region of interest" description="Disordered" evidence="1">
    <location>
        <begin position="413"/>
        <end position="433"/>
    </location>
</feature>
<comment type="caution">
    <text evidence="2">The sequence shown here is derived from an EMBL/GenBank/DDBJ whole genome shotgun (WGS) entry which is preliminary data.</text>
</comment>